<dbReference type="InterPro" id="IPR043504">
    <property type="entry name" value="Peptidase_S1_PA_chymotrypsin"/>
</dbReference>
<feature type="non-terminal residue" evidence="1">
    <location>
        <position position="1"/>
    </location>
</feature>
<dbReference type="AlphaFoldDB" id="X0TML1"/>
<dbReference type="EMBL" id="BARS01014577">
    <property type="protein sequence ID" value="GAF94808.1"/>
    <property type="molecule type" value="Genomic_DNA"/>
</dbReference>
<name>X0TML1_9ZZZZ</name>
<evidence type="ECO:0000313" key="1">
    <source>
        <dbReference type="EMBL" id="GAF94808.1"/>
    </source>
</evidence>
<dbReference type="SUPFAM" id="SSF50494">
    <property type="entry name" value="Trypsin-like serine proteases"/>
    <property type="match status" value="1"/>
</dbReference>
<organism evidence="1">
    <name type="scientific">marine sediment metagenome</name>
    <dbReference type="NCBI Taxonomy" id="412755"/>
    <lineage>
        <taxon>unclassified sequences</taxon>
        <taxon>metagenomes</taxon>
        <taxon>ecological metagenomes</taxon>
    </lineage>
</organism>
<feature type="non-terminal residue" evidence="1">
    <location>
        <position position="49"/>
    </location>
</feature>
<proteinExistence type="predicted"/>
<gene>
    <name evidence="1" type="ORF">S01H1_24460</name>
</gene>
<accession>X0TML1</accession>
<comment type="caution">
    <text evidence="1">The sequence shown here is derived from an EMBL/GenBank/DDBJ whole genome shotgun (WGS) entry which is preliminary data.</text>
</comment>
<protein>
    <submittedName>
        <fullName evidence="1">Uncharacterized protein</fullName>
    </submittedName>
</protein>
<dbReference type="InterPro" id="IPR009003">
    <property type="entry name" value="Peptidase_S1_PA"/>
</dbReference>
<reference evidence="1" key="1">
    <citation type="journal article" date="2014" name="Front. Microbiol.">
        <title>High frequency of phylogenetically diverse reductive dehalogenase-homologous genes in deep subseafloor sedimentary metagenomes.</title>
        <authorList>
            <person name="Kawai M."/>
            <person name="Futagami T."/>
            <person name="Toyoda A."/>
            <person name="Takaki Y."/>
            <person name="Nishi S."/>
            <person name="Hori S."/>
            <person name="Arai W."/>
            <person name="Tsubouchi T."/>
            <person name="Morono Y."/>
            <person name="Uchiyama I."/>
            <person name="Ito T."/>
            <person name="Fujiyama A."/>
            <person name="Inagaki F."/>
            <person name="Takami H."/>
        </authorList>
    </citation>
    <scope>NUCLEOTIDE SEQUENCE</scope>
    <source>
        <strain evidence="1">Expedition CK06-06</strain>
    </source>
</reference>
<dbReference type="Gene3D" id="2.40.10.10">
    <property type="entry name" value="Trypsin-like serine proteases"/>
    <property type="match status" value="1"/>
</dbReference>
<sequence length="49" mass="5090">LFDGTPMDATVVGSDKDTDLALLQLDIPDDYTGEPPHAVMGDSAALNEG</sequence>